<dbReference type="Proteomes" id="UP000189818">
    <property type="component" value="Unassembled WGS sequence"/>
</dbReference>
<protein>
    <submittedName>
        <fullName evidence="2">Uncharacterized protein</fullName>
    </submittedName>
</protein>
<dbReference type="STRING" id="439228.SAMN06295920_10116"/>
<feature type="compositionally biased region" description="Polar residues" evidence="1">
    <location>
        <begin position="20"/>
        <end position="47"/>
    </location>
</feature>
<dbReference type="EMBL" id="FUYM01000001">
    <property type="protein sequence ID" value="SKB24846.1"/>
    <property type="molecule type" value="Genomic_DNA"/>
</dbReference>
<evidence type="ECO:0000313" key="3">
    <source>
        <dbReference type="Proteomes" id="UP000189818"/>
    </source>
</evidence>
<feature type="region of interest" description="Disordered" evidence="1">
    <location>
        <begin position="20"/>
        <end position="86"/>
    </location>
</feature>
<proteinExistence type="predicted"/>
<organism evidence="2 3">
    <name type="scientific">Rhizorhabdus histidinilytica</name>
    <dbReference type="NCBI Taxonomy" id="439228"/>
    <lineage>
        <taxon>Bacteria</taxon>
        <taxon>Pseudomonadati</taxon>
        <taxon>Pseudomonadota</taxon>
        <taxon>Alphaproteobacteria</taxon>
        <taxon>Sphingomonadales</taxon>
        <taxon>Sphingomonadaceae</taxon>
        <taxon>Rhizorhabdus</taxon>
    </lineage>
</organism>
<dbReference type="RefSeq" id="WP_125724778.1">
    <property type="nucleotide sequence ID" value="NZ_FUYM01000001.1"/>
</dbReference>
<reference evidence="3" key="1">
    <citation type="submission" date="2017-02" db="EMBL/GenBank/DDBJ databases">
        <authorList>
            <person name="Varghese N."/>
            <person name="Submissions S."/>
        </authorList>
    </citation>
    <scope>NUCLEOTIDE SEQUENCE [LARGE SCALE GENOMIC DNA]</scope>
    <source>
        <strain evidence="3">UM2</strain>
    </source>
</reference>
<gene>
    <name evidence="2" type="ORF">SAMN06295920_10116</name>
</gene>
<accession>A0A1T4ZQ65</accession>
<evidence type="ECO:0000256" key="1">
    <source>
        <dbReference type="SAM" id="MobiDB-lite"/>
    </source>
</evidence>
<keyword evidence="3" id="KW-1185">Reference proteome</keyword>
<dbReference type="AlphaFoldDB" id="A0A1T4ZQ65"/>
<evidence type="ECO:0000313" key="2">
    <source>
        <dbReference type="EMBL" id="SKB24846.1"/>
    </source>
</evidence>
<name>A0A1T4ZQ65_9SPHN</name>
<sequence length="226" mass="25255">MEDTQAKRVAFMLRQLGLLPSQNRDPWPSNGTFATFGQSGRPAQSTEPDIVRWAREQRERQKSPSRFPEMASSGSKPKPSQMPSIPVGLSKKMEEFLHQQAPEVDWSKVRTKVGGNRWGSYASTDGNMVSFSEPLDRVHPRDFFHEMAHIPDWQDGSLTTLKYIRDALLSAASYATKAGATYGTFGSPVAPADPSDAIWGEIPYEKAANTRAEDWYKAWYAGKSPK</sequence>
<feature type="compositionally biased region" description="Basic and acidic residues" evidence="1">
    <location>
        <begin position="49"/>
        <end position="62"/>
    </location>
</feature>